<gene>
    <name evidence="1" type="ORF">J2S49_001106</name>
</gene>
<evidence type="ECO:0000313" key="1">
    <source>
        <dbReference type="EMBL" id="MDP9801030.1"/>
    </source>
</evidence>
<evidence type="ECO:0000313" key="2">
    <source>
        <dbReference type="Proteomes" id="UP001235966"/>
    </source>
</evidence>
<organism evidence="1 2">
    <name type="scientific">Arcanobacterium wilhelmae</name>
    <dbReference type="NCBI Taxonomy" id="1803177"/>
    <lineage>
        <taxon>Bacteria</taxon>
        <taxon>Bacillati</taxon>
        <taxon>Actinomycetota</taxon>
        <taxon>Actinomycetes</taxon>
        <taxon>Actinomycetales</taxon>
        <taxon>Actinomycetaceae</taxon>
        <taxon>Arcanobacterium</taxon>
    </lineage>
</organism>
<dbReference type="EMBL" id="JAUSQW010000001">
    <property type="protein sequence ID" value="MDP9801030.1"/>
    <property type="molecule type" value="Genomic_DNA"/>
</dbReference>
<comment type="caution">
    <text evidence="1">The sequence shown here is derived from an EMBL/GenBank/DDBJ whole genome shotgun (WGS) entry which is preliminary data.</text>
</comment>
<accession>A0ABT9NC09</accession>
<dbReference type="Proteomes" id="UP001235966">
    <property type="component" value="Unassembled WGS sequence"/>
</dbReference>
<sequence length="156" mass="17166">MIYEALIEIVGAVIDAMLPNSFLRRLRVAQASDLSRGDTQIRGALARTKLPKDLGKLVASVSVSAPTSKDDKRKRKTEPNFVALSRDGKWICGLPIVRVDARVLPNERTVELPALGEQFGGRFLVLVDRPLTGKKSWMNMPGIQLTKADAEALPKF</sequence>
<reference evidence="1 2" key="1">
    <citation type="submission" date="2023-07" db="EMBL/GenBank/DDBJ databases">
        <title>Sequencing the genomes of 1000 actinobacteria strains.</title>
        <authorList>
            <person name="Klenk H.-P."/>
        </authorList>
    </citation>
    <scope>NUCLEOTIDE SEQUENCE [LARGE SCALE GENOMIC DNA]</scope>
    <source>
        <strain evidence="1 2">DSM 102162</strain>
    </source>
</reference>
<name>A0ABT9NC09_9ACTO</name>
<protein>
    <submittedName>
        <fullName evidence="1">Uncharacterized protein</fullName>
    </submittedName>
</protein>
<keyword evidence="2" id="KW-1185">Reference proteome</keyword>
<dbReference type="RefSeq" id="WP_307014518.1">
    <property type="nucleotide sequence ID" value="NZ_JAUSQW010000001.1"/>
</dbReference>
<proteinExistence type="predicted"/>